<feature type="transmembrane region" description="Helical" evidence="1">
    <location>
        <begin position="29"/>
        <end position="49"/>
    </location>
</feature>
<reference evidence="2 3" key="1">
    <citation type="submission" date="2021-02" db="EMBL/GenBank/DDBJ databases">
        <title>FDA dAtabase for Regulatory Grade micrObial Sequences (FDA-ARGOS): Supporting development and validation of Infectious Disease Dx tests.</title>
        <authorList>
            <person name="Minogue T."/>
            <person name="Wolcott M."/>
            <person name="Wasieloski L."/>
            <person name="Aguilar W."/>
            <person name="Moore D."/>
            <person name="Jaissle J."/>
            <person name="Tallon L."/>
            <person name="Sadzewicz L."/>
            <person name="Zhao X."/>
            <person name="Boylan J."/>
            <person name="Ott S."/>
            <person name="Bowen H."/>
            <person name="Vavikolanu K."/>
            <person name="Mehta A."/>
            <person name="Aluvathingal J."/>
            <person name="Nadendla S."/>
            <person name="Yan Y."/>
            <person name="Sichtig H."/>
        </authorList>
    </citation>
    <scope>NUCLEOTIDE SEQUENCE [LARGE SCALE GENOMIC DNA]</scope>
    <source>
        <strain evidence="2 3">FDAARGOS_1272</strain>
    </source>
</reference>
<keyword evidence="1" id="KW-0812">Transmembrane</keyword>
<keyword evidence="1" id="KW-1133">Transmembrane helix</keyword>
<evidence type="ECO:0000313" key="3">
    <source>
        <dbReference type="Proteomes" id="UP000625568"/>
    </source>
</evidence>
<keyword evidence="1" id="KW-0472">Membrane</keyword>
<organism evidence="2 3">
    <name type="scientific">Burkholderia dolosa</name>
    <dbReference type="NCBI Taxonomy" id="152500"/>
    <lineage>
        <taxon>Bacteria</taxon>
        <taxon>Pseudomonadati</taxon>
        <taxon>Pseudomonadota</taxon>
        <taxon>Betaproteobacteria</taxon>
        <taxon>Burkholderiales</taxon>
        <taxon>Burkholderiaceae</taxon>
        <taxon>Burkholderia</taxon>
        <taxon>Burkholderia cepacia complex</taxon>
    </lineage>
</organism>
<dbReference type="RefSeq" id="WP_045552435.1">
    <property type="nucleotide sequence ID" value="NZ_CABVPR010000006.1"/>
</dbReference>
<keyword evidence="3" id="KW-1185">Reference proteome</keyword>
<sequence length="60" mass="6610">MKSELATSAAKVAPAVGSNFWLWLTSHDINWWVAVATIAYIGLQAYYLVKNKGKRALLDG</sequence>
<dbReference type="GeneID" id="93127816"/>
<evidence type="ECO:0000256" key="1">
    <source>
        <dbReference type="SAM" id="Phobius"/>
    </source>
</evidence>
<protein>
    <submittedName>
        <fullName evidence="2">Uncharacterized protein</fullName>
    </submittedName>
</protein>
<proteinExistence type="predicted"/>
<dbReference type="AlphaFoldDB" id="A0A892HWR0"/>
<dbReference type="Proteomes" id="UP000625568">
    <property type="component" value="Chromosome 1"/>
</dbReference>
<evidence type="ECO:0000313" key="2">
    <source>
        <dbReference type="EMBL" id="QRO77033.1"/>
    </source>
</evidence>
<dbReference type="EMBL" id="CP069482">
    <property type="protein sequence ID" value="QRO77033.1"/>
    <property type="molecule type" value="Genomic_DNA"/>
</dbReference>
<accession>A0A892HWR0</accession>
<name>A0A892HWR0_9BURK</name>
<gene>
    <name evidence="2" type="ORF">I6K02_14240</name>
</gene>